<reference evidence="2 3" key="1">
    <citation type="journal article" date="2019" name="Philos. Trans. R. Soc. Lond., B, Biol. Sci.">
        <title>Ant behaviour and brain gene expression of defending hosts depend on the ecological success of the intruding social parasite.</title>
        <authorList>
            <person name="Kaur R."/>
            <person name="Stoldt M."/>
            <person name="Jongepier E."/>
            <person name="Feldmeyer B."/>
            <person name="Menzel F."/>
            <person name="Bornberg-Bauer E."/>
            <person name="Foitzik S."/>
        </authorList>
    </citation>
    <scope>NUCLEOTIDE SEQUENCE [LARGE SCALE GENOMIC DNA]</scope>
    <source>
        <tissue evidence="2">Whole body</tissue>
    </source>
</reference>
<organism evidence="2 3">
    <name type="scientific">Temnothorax longispinosus</name>
    <dbReference type="NCBI Taxonomy" id="300112"/>
    <lineage>
        <taxon>Eukaryota</taxon>
        <taxon>Metazoa</taxon>
        <taxon>Ecdysozoa</taxon>
        <taxon>Arthropoda</taxon>
        <taxon>Hexapoda</taxon>
        <taxon>Insecta</taxon>
        <taxon>Pterygota</taxon>
        <taxon>Neoptera</taxon>
        <taxon>Endopterygota</taxon>
        <taxon>Hymenoptera</taxon>
        <taxon>Apocrita</taxon>
        <taxon>Aculeata</taxon>
        <taxon>Formicoidea</taxon>
        <taxon>Formicidae</taxon>
        <taxon>Myrmicinae</taxon>
        <taxon>Temnothorax</taxon>
    </lineage>
</organism>
<dbReference type="Proteomes" id="UP000310200">
    <property type="component" value="Unassembled WGS sequence"/>
</dbReference>
<dbReference type="AlphaFoldDB" id="A0A4V6RGH1"/>
<gene>
    <name evidence="2" type="ORF">DBV15_09964</name>
</gene>
<evidence type="ECO:0000313" key="2">
    <source>
        <dbReference type="EMBL" id="TGZ48194.1"/>
    </source>
</evidence>
<protein>
    <submittedName>
        <fullName evidence="2">Uncharacterized protein</fullName>
    </submittedName>
</protein>
<feature type="region of interest" description="Disordered" evidence="1">
    <location>
        <begin position="78"/>
        <end position="109"/>
    </location>
</feature>
<evidence type="ECO:0000256" key="1">
    <source>
        <dbReference type="SAM" id="MobiDB-lite"/>
    </source>
</evidence>
<dbReference type="EMBL" id="QBLH01002534">
    <property type="protein sequence ID" value="TGZ48194.1"/>
    <property type="molecule type" value="Genomic_DNA"/>
</dbReference>
<sequence>MVAGYVLHEKNTTPDVTYERYRFYSAKYGVVTPDGFVYFEGKRDAAPCRASPPTSTGYNFAIVTTIDLYMSLELRAKKSQGRTKFASRSTKTKRTNLDGPGDENEGHTRDFRRRADFRLLFGDASPRESLQRRRWMRQLRTGSQRDQRHRVRRNAR</sequence>
<comment type="caution">
    <text evidence="2">The sequence shown here is derived from an EMBL/GenBank/DDBJ whole genome shotgun (WGS) entry which is preliminary data.</text>
</comment>
<keyword evidence="3" id="KW-1185">Reference proteome</keyword>
<evidence type="ECO:0000313" key="3">
    <source>
        <dbReference type="Proteomes" id="UP000310200"/>
    </source>
</evidence>
<accession>A0A4V6RGH1</accession>
<name>A0A4V6RGH1_9HYME</name>
<proteinExistence type="predicted"/>